<organism evidence="5 6">
    <name type="scientific">Pseudoneobacillus rhizosphaerae</name>
    <dbReference type="NCBI Taxonomy" id="2880968"/>
    <lineage>
        <taxon>Bacteria</taxon>
        <taxon>Bacillati</taxon>
        <taxon>Bacillota</taxon>
        <taxon>Bacilli</taxon>
        <taxon>Bacillales</taxon>
        <taxon>Bacillaceae</taxon>
        <taxon>Pseudoneobacillus</taxon>
    </lineage>
</organism>
<name>A0A9C7GD43_9BACI</name>
<evidence type="ECO:0000313" key="6">
    <source>
        <dbReference type="Proteomes" id="UP000789845"/>
    </source>
</evidence>
<dbReference type="GO" id="GO:0005524">
    <property type="term" value="F:ATP binding"/>
    <property type="evidence" value="ECO:0007669"/>
    <property type="project" value="UniProtKB-KW"/>
</dbReference>
<comment type="caution">
    <text evidence="5">The sequence shown here is derived from an EMBL/GenBank/DDBJ whole genome shotgun (WGS) entry which is preliminary data.</text>
</comment>
<dbReference type="SUPFAM" id="SSF160467">
    <property type="entry name" value="PH0987 N-terminal domain-like"/>
    <property type="match status" value="1"/>
</dbReference>
<evidence type="ECO:0000259" key="4">
    <source>
        <dbReference type="SMART" id="SM00796"/>
    </source>
</evidence>
<gene>
    <name evidence="5" type="primary">pxpB</name>
    <name evidence="5" type="ORF">NEOCIP111885_03942</name>
</gene>
<dbReference type="SMART" id="SM00796">
    <property type="entry name" value="AHS1"/>
    <property type="match status" value="1"/>
</dbReference>
<dbReference type="Gene3D" id="3.30.1360.40">
    <property type="match status" value="1"/>
</dbReference>
<protein>
    <submittedName>
        <fullName evidence="5">5-oxoprolinase subunit B</fullName>
        <ecNumber evidence="5">3.5.2.9</ecNumber>
    </submittedName>
</protein>
<dbReference type="Proteomes" id="UP000789845">
    <property type="component" value="Unassembled WGS sequence"/>
</dbReference>
<keyword evidence="6" id="KW-1185">Reference proteome</keyword>
<dbReference type="EMBL" id="CAKJTG010000030">
    <property type="protein sequence ID" value="CAG9610196.1"/>
    <property type="molecule type" value="Genomic_DNA"/>
</dbReference>
<evidence type="ECO:0000256" key="1">
    <source>
        <dbReference type="ARBA" id="ARBA00022741"/>
    </source>
</evidence>
<accession>A0A9C7GD43</accession>
<dbReference type="PANTHER" id="PTHR34698">
    <property type="entry name" value="5-OXOPROLINASE SUBUNIT B"/>
    <property type="match status" value="1"/>
</dbReference>
<dbReference type="Pfam" id="PF02682">
    <property type="entry name" value="CT_C_D"/>
    <property type="match status" value="1"/>
</dbReference>
<keyword evidence="3" id="KW-0067">ATP-binding</keyword>
<keyword evidence="1" id="KW-0547">Nucleotide-binding</keyword>
<feature type="domain" description="Carboxyltransferase" evidence="4">
    <location>
        <begin position="4"/>
        <end position="208"/>
    </location>
</feature>
<dbReference type="EC" id="3.5.2.9" evidence="5"/>
<dbReference type="InterPro" id="IPR010016">
    <property type="entry name" value="PxpB"/>
</dbReference>
<evidence type="ECO:0000256" key="2">
    <source>
        <dbReference type="ARBA" id="ARBA00022801"/>
    </source>
</evidence>
<dbReference type="InterPro" id="IPR003833">
    <property type="entry name" value="CT_C_D"/>
</dbReference>
<dbReference type="GO" id="GO:0017168">
    <property type="term" value="F:5-oxoprolinase (ATP-hydrolyzing) activity"/>
    <property type="evidence" value="ECO:0007669"/>
    <property type="project" value="UniProtKB-EC"/>
</dbReference>
<dbReference type="Gene3D" id="2.40.100.10">
    <property type="entry name" value="Cyclophilin-like"/>
    <property type="match status" value="1"/>
</dbReference>
<evidence type="ECO:0000256" key="3">
    <source>
        <dbReference type="ARBA" id="ARBA00022840"/>
    </source>
</evidence>
<dbReference type="PANTHER" id="PTHR34698:SF2">
    <property type="entry name" value="5-OXOPROLINASE SUBUNIT B"/>
    <property type="match status" value="1"/>
</dbReference>
<dbReference type="AlphaFoldDB" id="A0A9C7GD43"/>
<proteinExistence type="predicted"/>
<dbReference type="InterPro" id="IPR029000">
    <property type="entry name" value="Cyclophilin-like_dom_sf"/>
</dbReference>
<dbReference type="SUPFAM" id="SSF50891">
    <property type="entry name" value="Cyclophilin-like"/>
    <property type="match status" value="1"/>
</dbReference>
<sequence>MQDFIIHPLSEDAVLIHFGHKNQNIKVQNAINQIESFPFWGLRELVPAYHTLTVYYDPFIVNGSFPFEKVKGHLENILKENDTTSVFNNRFIEIPVCYEIEFAPDLEELANSNNLTVEEAIHIHSSVIYDVRFIGFSPGFPFLEGLNEKLHFPRKTVPRLKVHQGSVGIAGKQTGIYSLDSPGGWQIIGRTPIKLFNINIKNESPTLLKAGDKVKFHPISQKDFYLWKE</sequence>
<reference evidence="5" key="1">
    <citation type="submission" date="2021-10" db="EMBL/GenBank/DDBJ databases">
        <authorList>
            <person name="Criscuolo A."/>
        </authorList>
    </citation>
    <scope>NUCLEOTIDE SEQUENCE</scope>
    <source>
        <strain evidence="5">CIP111885</strain>
    </source>
</reference>
<keyword evidence="2 5" id="KW-0378">Hydrolase</keyword>
<evidence type="ECO:0000313" key="5">
    <source>
        <dbReference type="EMBL" id="CAG9610196.1"/>
    </source>
</evidence>
<dbReference type="RefSeq" id="WP_230498433.1">
    <property type="nucleotide sequence ID" value="NZ_CAKJTG010000030.1"/>
</dbReference>
<dbReference type="NCBIfam" id="TIGR00370">
    <property type="entry name" value="5-oxoprolinase subunit PxpB"/>
    <property type="match status" value="1"/>
</dbReference>